<reference evidence="2 3" key="1">
    <citation type="journal article" date="2016" name="Nat. Commun.">
        <title>Thousands of microbial genomes shed light on interconnected biogeochemical processes in an aquifer system.</title>
        <authorList>
            <person name="Anantharaman K."/>
            <person name="Brown C.T."/>
            <person name="Hug L.A."/>
            <person name="Sharon I."/>
            <person name="Castelle C.J."/>
            <person name="Probst A.J."/>
            <person name="Thomas B.C."/>
            <person name="Singh A."/>
            <person name="Wilkins M.J."/>
            <person name="Karaoz U."/>
            <person name="Brodie E.L."/>
            <person name="Williams K.H."/>
            <person name="Hubbard S.S."/>
            <person name="Banfield J.F."/>
        </authorList>
    </citation>
    <scope>NUCLEOTIDE SEQUENCE [LARGE SCALE GENOMIC DNA]</scope>
</reference>
<proteinExistence type="predicted"/>
<protein>
    <recommendedName>
        <fullName evidence="4">Secretion system C-terminal sorting domain-containing protein</fullName>
    </recommendedName>
</protein>
<organism evidence="2 3">
    <name type="scientific">Candidatus Raymondbacteria bacterium RIFOXYD12_FULL_49_13</name>
    <dbReference type="NCBI Taxonomy" id="1817890"/>
    <lineage>
        <taxon>Bacteria</taxon>
        <taxon>Raymondiibacteriota</taxon>
    </lineage>
</organism>
<evidence type="ECO:0000313" key="3">
    <source>
        <dbReference type="Proteomes" id="UP000179243"/>
    </source>
</evidence>
<keyword evidence="1" id="KW-0732">Signal</keyword>
<dbReference type="AlphaFoldDB" id="A0A1F7FK69"/>
<sequence length="543" mass="58752">MYFLFFSLFLASVPVFAVCGADTSVSFQLPSIPGHLLTIDQIEYKGAFRLPTGGVTPLTWQFGGQGLTFYPKGDPNGPDDGYPGSLFGLGHGYGYTISEISIPVPVISTTKNVNELNHAQTLQPFINVKSGCAVSGDVPPLTTQPHALGYLPKQGDQDTDKLYFSGYGDGYAPTEEWSRGWCSIDLSNPNPAGMWTLGTYSNFVAGNSYFQIPTEWANQYCPGKVLAIGGSYASTCGRLGCFKGPSLFAISPWTQGGPPAPGTALLYTKLLEYNDTHPIDAHVQDADSYVGGGWVEYGGKTAVIFFGKKDAGESYYGYPKNDSGHVVYDGDSTCKCTAVNCAGETYCWKTEGACGSGRGWTADWPRACIYLFDPDDIAMVAQGTMQPYEPKPYARFDFTDQIFDPGLQKRRIVSGAVDNEHGLFYAAEYQADGYAPIIHVFKVSGNVSVNNKDGSINKNVRITARPNPCNSSTVITITGMGTGLSYVDVYSVNGSRVNHVPIRNARPGLVTMIWDGNKQPSGIYIIKASIGECMVCKRLILMR</sequence>
<accession>A0A1F7FK69</accession>
<dbReference type="EMBL" id="MFYX01000018">
    <property type="protein sequence ID" value="OGK06876.1"/>
    <property type="molecule type" value="Genomic_DNA"/>
</dbReference>
<evidence type="ECO:0008006" key="4">
    <source>
        <dbReference type="Google" id="ProtNLM"/>
    </source>
</evidence>
<evidence type="ECO:0000313" key="2">
    <source>
        <dbReference type="EMBL" id="OGK06876.1"/>
    </source>
</evidence>
<dbReference type="Proteomes" id="UP000179243">
    <property type="component" value="Unassembled WGS sequence"/>
</dbReference>
<name>A0A1F7FK69_UNCRA</name>
<feature type="chain" id="PRO_5009528792" description="Secretion system C-terminal sorting domain-containing protein" evidence="1">
    <location>
        <begin position="18"/>
        <end position="543"/>
    </location>
</feature>
<comment type="caution">
    <text evidence="2">The sequence shown here is derived from an EMBL/GenBank/DDBJ whole genome shotgun (WGS) entry which is preliminary data.</text>
</comment>
<evidence type="ECO:0000256" key="1">
    <source>
        <dbReference type="SAM" id="SignalP"/>
    </source>
</evidence>
<gene>
    <name evidence="2" type="ORF">A2519_11495</name>
</gene>
<feature type="signal peptide" evidence="1">
    <location>
        <begin position="1"/>
        <end position="17"/>
    </location>
</feature>